<evidence type="ECO:0000256" key="8">
    <source>
        <dbReference type="SAM" id="SignalP"/>
    </source>
</evidence>
<dbReference type="Gene3D" id="2.170.130.10">
    <property type="entry name" value="TonB-dependent receptor, plug domain"/>
    <property type="match status" value="1"/>
</dbReference>
<evidence type="ECO:0000313" key="11">
    <source>
        <dbReference type="Proteomes" id="UP000030152"/>
    </source>
</evidence>
<dbReference type="EMBL" id="JRLX01000024">
    <property type="protein sequence ID" value="KGO85290.1"/>
    <property type="molecule type" value="Genomic_DNA"/>
</dbReference>
<evidence type="ECO:0000313" key="10">
    <source>
        <dbReference type="EMBL" id="KGO85290.1"/>
    </source>
</evidence>
<protein>
    <recommendedName>
        <fullName evidence="9">TonB-dependent receptor plug domain-containing protein</fullName>
    </recommendedName>
</protein>
<dbReference type="Gene3D" id="2.60.40.1120">
    <property type="entry name" value="Carboxypeptidase-like, regulatory domain"/>
    <property type="match status" value="1"/>
</dbReference>
<dbReference type="InterPro" id="IPR012910">
    <property type="entry name" value="Plug_dom"/>
</dbReference>
<evidence type="ECO:0000256" key="4">
    <source>
        <dbReference type="ARBA" id="ARBA00022692"/>
    </source>
</evidence>
<dbReference type="Gene3D" id="2.40.170.20">
    <property type="entry name" value="TonB-dependent receptor, beta-barrel domain"/>
    <property type="match status" value="1"/>
</dbReference>
<dbReference type="InterPro" id="IPR008969">
    <property type="entry name" value="CarboxyPept-like_regulatory"/>
</dbReference>
<proteinExistence type="inferred from homology"/>
<keyword evidence="11" id="KW-1185">Reference proteome</keyword>
<dbReference type="Proteomes" id="UP000030152">
    <property type="component" value="Unassembled WGS sequence"/>
</dbReference>
<gene>
    <name evidence="10" type="ORF">Q765_16845</name>
</gene>
<dbReference type="Pfam" id="PF13715">
    <property type="entry name" value="CarbopepD_reg_2"/>
    <property type="match status" value="1"/>
</dbReference>
<reference evidence="10 11" key="1">
    <citation type="submission" date="2013-09" db="EMBL/GenBank/DDBJ databases">
        <authorList>
            <person name="Zeng Z."/>
            <person name="Chen C."/>
        </authorList>
    </citation>
    <scope>NUCLEOTIDE SEQUENCE [LARGE SCALE GENOMIC DNA]</scope>
    <source>
        <strain evidence="10 11">WB 3.3-2</strain>
    </source>
</reference>
<keyword evidence="6 7" id="KW-0998">Cell outer membrane</keyword>
<feature type="signal peptide" evidence="8">
    <location>
        <begin position="1"/>
        <end position="22"/>
    </location>
</feature>
<dbReference type="NCBIfam" id="TIGR04057">
    <property type="entry name" value="SusC_RagA_signa"/>
    <property type="match status" value="1"/>
</dbReference>
<evidence type="ECO:0000259" key="9">
    <source>
        <dbReference type="Pfam" id="PF07715"/>
    </source>
</evidence>
<dbReference type="RefSeq" id="WP_035642853.1">
    <property type="nucleotide sequence ID" value="NZ_JRLX01000024.1"/>
</dbReference>
<sequence length="1017" mass="111126">MRNVIRYLCLLIVMMCAGSLYSQTVTGKITDNENLPLPGASVMVKGTQNVVSTDMDGNYSIPNVAPGSVLQISFIGFVSQSIEVNNSTVINATLKASPNELDEIVVVGASVKRSDLTGAVGNLSGEKLKETPTPNLLQGMQGRIAGVYIQQNPTPGNGASIKIRGSNSISAGSTPIFVVDGLIMEGNFENINPNDVASIDVLKDASATAIYGSRGANGVVVITTKRGSRSGEGTVQFDTWVGVSEFSKQIPLMNGSQLFDLRVDAAANTYLDGQLPFDTSGVPLGLSRQEFINQITSDGSRVFAPYELESYRTGKSYNWLDEITRSGVQSNHNLSFSGGSEKGTYFVSMSFADQDGILKNSGFKRYNGKINLTQDVKSWLQIGTSTTFSRSEASYIDGGAFGTALGANPLLPIDRTATYLSYGEGIDNNQRNPILSLDIASVSKRNMLTTSNYISIKPVKGLEIRSTFGANIIDQGNFEYFPSYTGQSIGNSADGEAHHYRYSELNYQWDNTVTYSKVFADKHDINALFGYSAQKNDNNTTDLRARGFATDDLSYKYLAGASQRANSQLSSDFNTYTILSYFGRVNYTFDKKYMITGTIRRDGSSKFGPNNKWGTFPSAAVSWDIAKEDFLKDSKKINQLKLRTSYGISGNQNIGLYSYVTLYRPSFSGTSTSFSQYGFEGNPDIKWEKQKQLNIGFDAAGFDNRLSVSANYFYTDNTDLLLVRKAIPSLGYKDKLENIGALNNKGIELTISGAIVQTKDFRWDVSANISSAKNKITKLSGDNSPIYNFGGFTGSEIQRDNNRIVGKSINSIYVFQYDGIAQQGEDLSSINYGGRVVMPGDIKIKDRNGDGIISDSDRYVVGNVDPNYYGGFSSDLNYKGIGLNMIFAYSIGGRRTSGVYEGYMYGTGRTAAHTDLLDRWTPTNTDTDIPRAYYNGGRFNLGDTDKGIQNASFLRLNALTVSYTLPSDLLSRIHLKGLKLYVTGSNLFTITKYKGYDPESGDTPNLRMIVTGLNVSL</sequence>
<comment type="subcellular location">
    <subcellularLocation>
        <location evidence="1 7">Cell outer membrane</location>
        <topology evidence="1 7">Multi-pass membrane protein</topology>
    </subcellularLocation>
</comment>
<evidence type="ECO:0000256" key="2">
    <source>
        <dbReference type="ARBA" id="ARBA00022448"/>
    </source>
</evidence>
<dbReference type="NCBIfam" id="TIGR04056">
    <property type="entry name" value="OMP_RagA_SusC"/>
    <property type="match status" value="1"/>
</dbReference>
<feature type="chain" id="PRO_5001991893" description="TonB-dependent receptor plug domain-containing protein" evidence="8">
    <location>
        <begin position="23"/>
        <end position="1017"/>
    </location>
</feature>
<dbReference type="Pfam" id="PF07715">
    <property type="entry name" value="Plug"/>
    <property type="match status" value="1"/>
</dbReference>
<keyword evidence="4 7" id="KW-0812">Transmembrane</keyword>
<comment type="caution">
    <text evidence="10">The sequence shown here is derived from an EMBL/GenBank/DDBJ whole genome shotgun (WGS) entry which is preliminary data.</text>
</comment>
<dbReference type="SUPFAM" id="SSF49464">
    <property type="entry name" value="Carboxypeptidase regulatory domain-like"/>
    <property type="match status" value="1"/>
</dbReference>
<keyword evidence="3 7" id="KW-1134">Transmembrane beta strand</keyword>
<keyword evidence="8" id="KW-0732">Signal</keyword>
<dbReference type="GO" id="GO:0009279">
    <property type="term" value="C:cell outer membrane"/>
    <property type="evidence" value="ECO:0007669"/>
    <property type="project" value="UniProtKB-SubCell"/>
</dbReference>
<dbReference type="InterPro" id="IPR037066">
    <property type="entry name" value="Plug_dom_sf"/>
</dbReference>
<dbReference type="SUPFAM" id="SSF56935">
    <property type="entry name" value="Porins"/>
    <property type="match status" value="1"/>
</dbReference>
<organism evidence="10 11">
    <name type="scientific">Flavobacterium rivuli WB 3.3-2 = DSM 21788</name>
    <dbReference type="NCBI Taxonomy" id="1121895"/>
    <lineage>
        <taxon>Bacteria</taxon>
        <taxon>Pseudomonadati</taxon>
        <taxon>Bacteroidota</taxon>
        <taxon>Flavobacteriia</taxon>
        <taxon>Flavobacteriales</taxon>
        <taxon>Flavobacteriaceae</taxon>
        <taxon>Flavobacterium</taxon>
    </lineage>
</organism>
<evidence type="ECO:0000256" key="6">
    <source>
        <dbReference type="ARBA" id="ARBA00023237"/>
    </source>
</evidence>
<dbReference type="STRING" id="1121895.GCA_000378485_03131"/>
<dbReference type="InterPro" id="IPR039426">
    <property type="entry name" value="TonB-dep_rcpt-like"/>
</dbReference>
<keyword evidence="5 7" id="KW-0472">Membrane</keyword>
<evidence type="ECO:0000256" key="1">
    <source>
        <dbReference type="ARBA" id="ARBA00004571"/>
    </source>
</evidence>
<name>A0A0A2MAH8_9FLAO</name>
<dbReference type="eggNOG" id="COG4771">
    <property type="taxonomic scope" value="Bacteria"/>
</dbReference>
<dbReference type="AlphaFoldDB" id="A0A0A2MAH8"/>
<accession>A0A0A2MAH8</accession>
<evidence type="ECO:0000256" key="3">
    <source>
        <dbReference type="ARBA" id="ARBA00022452"/>
    </source>
</evidence>
<evidence type="ECO:0000256" key="7">
    <source>
        <dbReference type="PROSITE-ProRule" id="PRU01360"/>
    </source>
</evidence>
<keyword evidence="2 7" id="KW-0813">Transport</keyword>
<dbReference type="OrthoDB" id="9768177at2"/>
<dbReference type="InterPro" id="IPR023997">
    <property type="entry name" value="TonB-dep_OMP_SusC/RagA_CS"/>
</dbReference>
<evidence type="ECO:0000256" key="5">
    <source>
        <dbReference type="ARBA" id="ARBA00023136"/>
    </source>
</evidence>
<feature type="domain" description="TonB-dependent receptor plug" evidence="9">
    <location>
        <begin position="114"/>
        <end position="219"/>
    </location>
</feature>
<dbReference type="InterPro" id="IPR023996">
    <property type="entry name" value="TonB-dep_OMP_SusC/RagA"/>
</dbReference>
<comment type="similarity">
    <text evidence="7">Belongs to the TonB-dependent receptor family.</text>
</comment>
<dbReference type="PROSITE" id="PS52016">
    <property type="entry name" value="TONB_DEPENDENT_REC_3"/>
    <property type="match status" value="1"/>
</dbReference>
<dbReference type="InterPro" id="IPR036942">
    <property type="entry name" value="Beta-barrel_TonB_sf"/>
</dbReference>